<organism evidence="1">
    <name type="scientific">Myoviridae sp. ctk6V34</name>
    <dbReference type="NCBI Taxonomy" id="2825164"/>
    <lineage>
        <taxon>Viruses</taxon>
        <taxon>Duplodnaviria</taxon>
        <taxon>Heunggongvirae</taxon>
        <taxon>Uroviricota</taxon>
        <taxon>Caudoviricetes</taxon>
    </lineage>
</organism>
<name>A0A8S5V3W3_9CAUD</name>
<evidence type="ECO:0000313" key="1">
    <source>
        <dbReference type="EMBL" id="DAG01299.1"/>
    </source>
</evidence>
<proteinExistence type="predicted"/>
<reference evidence="1" key="1">
    <citation type="journal article" date="2021" name="Proc. Natl. Acad. Sci. U.S.A.">
        <title>A Catalog of Tens of Thousands of Viruses from Human Metagenomes Reveals Hidden Associations with Chronic Diseases.</title>
        <authorList>
            <person name="Tisza M.J."/>
            <person name="Buck C.B."/>
        </authorList>
    </citation>
    <scope>NUCLEOTIDE SEQUENCE</scope>
    <source>
        <strain evidence="1">Ctk6V34</strain>
    </source>
</reference>
<dbReference type="EMBL" id="BK016190">
    <property type="protein sequence ID" value="DAG01299.1"/>
    <property type="molecule type" value="Genomic_DNA"/>
</dbReference>
<accession>A0A8S5V3W3</accession>
<sequence>MIELITDRTESDVERAQELISRGFSNLTDEEVAEFLNGLKGAYNASDLNRVESAVNYIKDRFAIIGYDALNFVIKNTWSKNEFMKTEDAKRYLDNVKKLREQFIMPPGTPDVPEDMENFTFEEANNIERILEIIDEYITKIEKQFFYSGDLYGGEL</sequence>
<protein>
    <submittedName>
        <fullName evidence="1">Uncharacterized protein</fullName>
    </submittedName>
</protein>